<dbReference type="Pfam" id="PF23584">
    <property type="entry name" value="DUF7136"/>
    <property type="match status" value="1"/>
</dbReference>
<dbReference type="Proteomes" id="UP001187682">
    <property type="component" value="Unassembled WGS sequence"/>
</dbReference>
<feature type="domain" description="DUF7136" evidence="2">
    <location>
        <begin position="23"/>
        <end position="160"/>
    </location>
</feature>
<evidence type="ECO:0000313" key="3">
    <source>
        <dbReference type="EMBL" id="SPO00382.1"/>
    </source>
</evidence>
<evidence type="ECO:0000259" key="2">
    <source>
        <dbReference type="Pfam" id="PF23584"/>
    </source>
</evidence>
<feature type="signal peptide" evidence="1">
    <location>
        <begin position="1"/>
        <end position="20"/>
    </location>
</feature>
<comment type="caution">
    <text evidence="3">The sequence shown here is derived from an EMBL/GenBank/DDBJ whole genome shotgun (WGS) entry which is preliminary data.</text>
</comment>
<sequence>MRLHSLLLASALSLFPAVRALNYPATVTLGLVFPKNKTYNSDITNFPVVLAVNNAEAAFDWGWTLSWRIWGPNGTISIPATGTAYQSGSEKPPPGVGDVWVISDTDDTVVNLEPGKYRLEWEWDSTSCIDTDVILTINEGIAATGNVNFTIVGDGSGAPLSLTDGCPVFQSRVHAGRATDWGLASAESISVTPHEQFSSSVGVLGCFINTNRVAYFPSFPSCQKPCLRIKDKENGREVTVLHIDSSAGAYDISYDAWNYLKTGKSAKDDPQQGNGIEVETEQLSIDDESCKALLSETNGKLPIMAKSPQWGLECPDDVEFYNIGTSTCTIGKNEKCEVSGDQVKCPSGDSAATEELEGMAVQNIEYGTGKVVEAQ</sequence>
<dbReference type="InterPro" id="IPR055560">
    <property type="entry name" value="DUF7136"/>
</dbReference>
<protein>
    <recommendedName>
        <fullName evidence="2">DUF7136 domain-containing protein</fullName>
    </recommendedName>
</protein>
<organism evidence="3 4">
    <name type="scientific">Cephalotrichum gorgonifer</name>
    <dbReference type="NCBI Taxonomy" id="2041049"/>
    <lineage>
        <taxon>Eukaryota</taxon>
        <taxon>Fungi</taxon>
        <taxon>Dikarya</taxon>
        <taxon>Ascomycota</taxon>
        <taxon>Pezizomycotina</taxon>
        <taxon>Sordariomycetes</taxon>
        <taxon>Hypocreomycetidae</taxon>
        <taxon>Microascales</taxon>
        <taxon>Microascaceae</taxon>
        <taxon>Cephalotrichum</taxon>
    </lineage>
</organism>
<proteinExistence type="predicted"/>
<name>A0AAE8SU21_9PEZI</name>
<accession>A0AAE8SU21</accession>
<gene>
    <name evidence="3" type="ORF">DNG_03227</name>
</gene>
<dbReference type="EMBL" id="ONZQ02000003">
    <property type="protein sequence ID" value="SPO00382.1"/>
    <property type="molecule type" value="Genomic_DNA"/>
</dbReference>
<keyword evidence="4" id="KW-1185">Reference proteome</keyword>
<dbReference type="AlphaFoldDB" id="A0AAE8SU21"/>
<dbReference type="PANTHER" id="PTHR38850">
    <property type="entry name" value="CERATO-PLATANIN"/>
    <property type="match status" value="1"/>
</dbReference>
<evidence type="ECO:0000256" key="1">
    <source>
        <dbReference type="SAM" id="SignalP"/>
    </source>
</evidence>
<keyword evidence="1" id="KW-0732">Signal</keyword>
<feature type="chain" id="PRO_5042005572" description="DUF7136 domain-containing protein" evidence="1">
    <location>
        <begin position="21"/>
        <end position="375"/>
    </location>
</feature>
<dbReference type="PANTHER" id="PTHR38850:SF2">
    <property type="entry name" value="CERATO-PLATANIN"/>
    <property type="match status" value="1"/>
</dbReference>
<evidence type="ECO:0000313" key="4">
    <source>
        <dbReference type="Proteomes" id="UP001187682"/>
    </source>
</evidence>
<reference evidence="3" key="1">
    <citation type="submission" date="2018-03" db="EMBL/GenBank/DDBJ databases">
        <authorList>
            <person name="Guldener U."/>
        </authorList>
    </citation>
    <scope>NUCLEOTIDE SEQUENCE</scope>
</reference>